<protein>
    <recommendedName>
        <fullName evidence="4">Exosporium leader peptide</fullName>
    </recommendedName>
</protein>
<dbReference type="RefSeq" id="WP_126017210.1">
    <property type="nucleotide sequence ID" value="NZ_CP034437.1"/>
</dbReference>
<accession>A0A3S9A715</accession>
<reference evidence="3" key="1">
    <citation type="submission" date="2018-12" db="EMBL/GenBank/DDBJ databases">
        <title>Genome sequence of Peanibacillus sp.</title>
        <authorList>
            <person name="Subramani G."/>
            <person name="Srinivasan S."/>
            <person name="Kim M.K."/>
        </authorList>
    </citation>
    <scope>NUCLEOTIDE SEQUENCE [LARGE SCALE GENOMIC DNA]</scope>
    <source>
        <strain evidence="3">18JY67-1</strain>
    </source>
</reference>
<sequence>MTTQFLDSRLSLNNTSSSGTEPLTTTPTLYGDIGLQTVNAIGTPNVNDVRIQLWGMVGVFRSAANTVDIFVERGGTGVFGTGTLIFSLNIELSAGPGHRDLTFVTGDFPPLADVVTGQIRYSTYLSINDPSPVILSGPVTFIGSASAGTS</sequence>
<organism evidence="2 3">
    <name type="scientific">Paenibacillus albus</name>
    <dbReference type="NCBI Taxonomy" id="2495582"/>
    <lineage>
        <taxon>Bacteria</taxon>
        <taxon>Bacillati</taxon>
        <taxon>Bacillota</taxon>
        <taxon>Bacilli</taxon>
        <taxon>Bacillales</taxon>
        <taxon>Paenibacillaceae</taxon>
        <taxon>Paenibacillus</taxon>
    </lineage>
</organism>
<dbReference type="KEGG" id="palb:EJC50_18850"/>
<evidence type="ECO:0008006" key="4">
    <source>
        <dbReference type="Google" id="ProtNLM"/>
    </source>
</evidence>
<evidence type="ECO:0000313" key="2">
    <source>
        <dbReference type="EMBL" id="AZN41503.1"/>
    </source>
</evidence>
<proteinExistence type="predicted"/>
<dbReference type="OrthoDB" id="2604834at2"/>
<name>A0A3S9A715_9BACL</name>
<keyword evidence="3" id="KW-1185">Reference proteome</keyword>
<feature type="region of interest" description="Disordered" evidence="1">
    <location>
        <begin position="1"/>
        <end position="25"/>
    </location>
</feature>
<dbReference type="AlphaFoldDB" id="A0A3S9A715"/>
<dbReference type="Proteomes" id="UP000272528">
    <property type="component" value="Chromosome"/>
</dbReference>
<evidence type="ECO:0000313" key="3">
    <source>
        <dbReference type="Proteomes" id="UP000272528"/>
    </source>
</evidence>
<evidence type="ECO:0000256" key="1">
    <source>
        <dbReference type="SAM" id="MobiDB-lite"/>
    </source>
</evidence>
<dbReference type="EMBL" id="CP034437">
    <property type="protein sequence ID" value="AZN41503.1"/>
    <property type="molecule type" value="Genomic_DNA"/>
</dbReference>
<gene>
    <name evidence="2" type="ORF">EJC50_18850</name>
</gene>